<dbReference type="InterPro" id="IPR036390">
    <property type="entry name" value="WH_DNA-bd_sf"/>
</dbReference>
<dbReference type="GO" id="GO:0003700">
    <property type="term" value="F:DNA-binding transcription factor activity"/>
    <property type="evidence" value="ECO:0007669"/>
    <property type="project" value="InterPro"/>
</dbReference>
<organism evidence="3 4">
    <name type="scientific">Actinacidiphila bryophytorum</name>
    <dbReference type="NCBI Taxonomy" id="1436133"/>
    <lineage>
        <taxon>Bacteria</taxon>
        <taxon>Bacillati</taxon>
        <taxon>Actinomycetota</taxon>
        <taxon>Actinomycetes</taxon>
        <taxon>Kitasatosporales</taxon>
        <taxon>Streptomycetaceae</taxon>
        <taxon>Actinacidiphila</taxon>
    </lineage>
</organism>
<dbReference type="AlphaFoldDB" id="A0A9W4H0M7"/>
<dbReference type="GO" id="GO:0003677">
    <property type="term" value="F:DNA binding"/>
    <property type="evidence" value="ECO:0007669"/>
    <property type="project" value="UniProtKB-KW"/>
</dbReference>
<gene>
    <name evidence="3" type="ORF">SBRY_30242</name>
</gene>
<keyword evidence="4" id="KW-1185">Reference proteome</keyword>
<comment type="caution">
    <text evidence="3">The sequence shown here is derived from an EMBL/GenBank/DDBJ whole genome shotgun (WGS) entry which is preliminary data.</text>
</comment>
<dbReference type="InterPro" id="IPR036388">
    <property type="entry name" value="WH-like_DNA-bd_sf"/>
</dbReference>
<dbReference type="Proteomes" id="UP001153328">
    <property type="component" value="Unassembled WGS sequence"/>
</dbReference>
<dbReference type="Pfam" id="PF12802">
    <property type="entry name" value="MarR_2"/>
    <property type="match status" value="1"/>
</dbReference>
<dbReference type="InterPro" id="IPR052526">
    <property type="entry name" value="HTH-type_Bedaq_tolerance"/>
</dbReference>
<dbReference type="EMBL" id="CAJVAX010000017">
    <property type="protein sequence ID" value="CAG7638577.1"/>
    <property type="molecule type" value="Genomic_DNA"/>
</dbReference>
<feature type="region of interest" description="Disordered" evidence="1">
    <location>
        <begin position="1"/>
        <end position="21"/>
    </location>
</feature>
<dbReference type="Gene3D" id="1.10.10.10">
    <property type="entry name" value="Winged helix-like DNA-binding domain superfamily/Winged helix DNA-binding domain"/>
    <property type="match status" value="1"/>
</dbReference>
<reference evidence="3" key="1">
    <citation type="submission" date="2021-06" db="EMBL/GenBank/DDBJ databases">
        <authorList>
            <person name="Arsene-Ploetze F."/>
        </authorList>
    </citation>
    <scope>NUCLEOTIDE SEQUENCE</scope>
    <source>
        <strain evidence="3">SBRY1</strain>
    </source>
</reference>
<sequence>MLRRAVNRLSRRMRAERPHDGLPSGRLGVLAHLYRAGPATPGAMAAALHVQPQSLTRTLAALAADGMVVRNRDAADRRQYVVELTERGFAAMARDVRHGDAWLRERMDTELNDTEREVLRLAAALLDRLAADD</sequence>
<accession>A0A9W4H0M7</accession>
<dbReference type="PROSITE" id="PS50995">
    <property type="entry name" value="HTH_MARR_2"/>
    <property type="match status" value="1"/>
</dbReference>
<name>A0A9W4H0M7_9ACTN</name>
<dbReference type="PANTHER" id="PTHR39515:SF2">
    <property type="entry name" value="HTH-TYPE TRANSCRIPTIONAL REGULATOR RV0880"/>
    <property type="match status" value="1"/>
</dbReference>
<dbReference type="SMART" id="SM00347">
    <property type="entry name" value="HTH_MARR"/>
    <property type="match status" value="1"/>
</dbReference>
<evidence type="ECO:0000313" key="3">
    <source>
        <dbReference type="EMBL" id="CAG7638577.1"/>
    </source>
</evidence>
<dbReference type="SUPFAM" id="SSF46785">
    <property type="entry name" value="Winged helix' DNA-binding domain"/>
    <property type="match status" value="1"/>
</dbReference>
<proteinExistence type="predicted"/>
<evidence type="ECO:0000259" key="2">
    <source>
        <dbReference type="PROSITE" id="PS50995"/>
    </source>
</evidence>
<feature type="domain" description="HTH marR-type" evidence="2">
    <location>
        <begin position="1"/>
        <end position="131"/>
    </location>
</feature>
<feature type="compositionally biased region" description="Basic residues" evidence="1">
    <location>
        <begin position="1"/>
        <end position="12"/>
    </location>
</feature>
<protein>
    <submittedName>
        <fullName evidence="3">DNA-binding transcriptional regulator, MarR family</fullName>
    </submittedName>
</protein>
<keyword evidence="3" id="KW-0238">DNA-binding</keyword>
<dbReference type="InterPro" id="IPR000835">
    <property type="entry name" value="HTH_MarR-typ"/>
</dbReference>
<evidence type="ECO:0000313" key="4">
    <source>
        <dbReference type="Proteomes" id="UP001153328"/>
    </source>
</evidence>
<evidence type="ECO:0000256" key="1">
    <source>
        <dbReference type="SAM" id="MobiDB-lite"/>
    </source>
</evidence>
<dbReference type="PANTHER" id="PTHR39515">
    <property type="entry name" value="CONSERVED PROTEIN"/>
    <property type="match status" value="1"/>
</dbReference>